<dbReference type="AlphaFoldDB" id="A0A6J4PFN6"/>
<protein>
    <submittedName>
        <fullName evidence="2">Uncharacterized protein</fullName>
    </submittedName>
</protein>
<proteinExistence type="predicted"/>
<evidence type="ECO:0000313" key="2">
    <source>
        <dbReference type="EMBL" id="CAA9412423.1"/>
    </source>
</evidence>
<feature type="compositionally biased region" description="Basic residues" evidence="1">
    <location>
        <begin position="64"/>
        <end position="82"/>
    </location>
</feature>
<evidence type="ECO:0000256" key="1">
    <source>
        <dbReference type="SAM" id="MobiDB-lite"/>
    </source>
</evidence>
<dbReference type="EMBL" id="CADCUU010000240">
    <property type="protein sequence ID" value="CAA9412423.1"/>
    <property type="molecule type" value="Genomic_DNA"/>
</dbReference>
<gene>
    <name evidence="2" type="ORF">AVDCRST_MAG15-1700</name>
</gene>
<reference evidence="2" key="1">
    <citation type="submission" date="2020-02" db="EMBL/GenBank/DDBJ databases">
        <authorList>
            <person name="Meier V. D."/>
        </authorList>
    </citation>
    <scope>NUCLEOTIDE SEQUENCE</scope>
    <source>
        <strain evidence="2">AVDCRST_MAG15</strain>
    </source>
</reference>
<name>A0A6J4PFN6_9RHOB</name>
<feature type="region of interest" description="Disordered" evidence="1">
    <location>
        <begin position="38"/>
        <end position="118"/>
    </location>
</feature>
<feature type="region of interest" description="Disordered" evidence="1">
    <location>
        <begin position="142"/>
        <end position="162"/>
    </location>
</feature>
<sequence length="208" mass="23588">RRRSRWRHRAHAPSWRCRGLHLLLPLWRRAPAGRGRPHCLPAGADPPGGQRARQCAPPRSRRDCSRHRLHHRTRANSHRCHDHHPASAFRADPGTYRSVDPGDRHRQRPTLHPRPANCAGGVLRHYPWLRLRDRSLGLDVGGQRVRGGASRLQPGDRGSADRYCPPRHARSCHARGRSLGGADWQRGSCGRRARMALAETAQRHGAWL</sequence>
<organism evidence="2">
    <name type="scientific">uncultured Rubellimicrobium sp</name>
    <dbReference type="NCBI Taxonomy" id="543078"/>
    <lineage>
        <taxon>Bacteria</taxon>
        <taxon>Pseudomonadati</taxon>
        <taxon>Pseudomonadota</taxon>
        <taxon>Alphaproteobacteria</taxon>
        <taxon>Rhodobacterales</taxon>
        <taxon>Roseobacteraceae</taxon>
        <taxon>Rubellimicrobium</taxon>
        <taxon>environmental samples</taxon>
    </lineage>
</organism>
<accession>A0A6J4PFN6</accession>
<feature type="non-terminal residue" evidence="2">
    <location>
        <position position="1"/>
    </location>
</feature>
<feature type="non-terminal residue" evidence="2">
    <location>
        <position position="208"/>
    </location>
</feature>